<dbReference type="NCBIfam" id="TIGR00797">
    <property type="entry name" value="matE"/>
    <property type="match status" value="1"/>
</dbReference>
<dbReference type="GO" id="GO:0042910">
    <property type="term" value="F:xenobiotic transmembrane transporter activity"/>
    <property type="evidence" value="ECO:0007669"/>
    <property type="project" value="InterPro"/>
</dbReference>
<keyword evidence="5 10" id="KW-0812">Transmembrane</keyword>
<dbReference type="GO" id="GO:0005886">
    <property type="term" value="C:plasma membrane"/>
    <property type="evidence" value="ECO:0007669"/>
    <property type="project" value="UniProtKB-SubCell"/>
</dbReference>
<dbReference type="PANTHER" id="PTHR43298">
    <property type="entry name" value="MULTIDRUG RESISTANCE PROTEIN NORM-RELATED"/>
    <property type="match status" value="1"/>
</dbReference>
<feature type="transmembrane region" description="Helical" evidence="10">
    <location>
        <begin position="313"/>
        <end position="332"/>
    </location>
</feature>
<keyword evidence="7" id="KW-0406">Ion transport</keyword>
<feature type="transmembrane region" description="Helical" evidence="10">
    <location>
        <begin position="126"/>
        <end position="143"/>
    </location>
</feature>
<sequence>MWPDVRKIAALAWPVLIGQLAIIAFGVIDTAMVGRYSATDLAALGLGSSIYISVYIGLTGILTALQPIAGQLFGALREAEIGEEVRQALWLAAVLSVIGFICLYFPQPLLSIADAPPALHERTLSYLRILSLGLPASLAFRVYSSLTNAVGKPRLVMFLQVGALMLKIPLNLWFIFGGFGVPALGGPGCAIASTLINWLIALVGLTVLVRVEFFRPFGVFSRFCWPVWQRQKALLKLGIPMGLSYLIEVTSYTFMALFISHFGTTTLAGHQITGNIGAVLYMTPLSIGVASATLVSQALGAQRFDAARSLARHGIALSCGIACVYGVMLFVLRPYLLEAYTPDSQVIAAAMPLLAIVVFYHFFDALQITTAFVLRAYKVAVVPTVIYAVALWGIGLGGGYLLGFDVGGYAPSWLQGARGFWVANAVSLGAAGMGLFLYWRRVSTRHIPSARTEAEPV</sequence>
<evidence type="ECO:0000313" key="12">
    <source>
        <dbReference type="Proteomes" id="UP000035963"/>
    </source>
</evidence>
<feature type="transmembrane region" description="Helical" evidence="10">
    <location>
        <begin position="279"/>
        <end position="301"/>
    </location>
</feature>
<keyword evidence="6 10" id="KW-1133">Transmembrane helix</keyword>
<feature type="transmembrane region" description="Helical" evidence="10">
    <location>
        <begin position="375"/>
        <end position="400"/>
    </location>
</feature>
<keyword evidence="2" id="KW-0813">Transport</keyword>
<feature type="transmembrane region" description="Helical" evidence="10">
    <location>
        <begin position="420"/>
        <end position="439"/>
    </location>
</feature>
<dbReference type="Proteomes" id="UP000035963">
    <property type="component" value="Unassembled WGS sequence"/>
</dbReference>
<dbReference type="GO" id="GO:0015297">
    <property type="term" value="F:antiporter activity"/>
    <property type="evidence" value="ECO:0007669"/>
    <property type="project" value="UniProtKB-KW"/>
</dbReference>
<feature type="transmembrane region" description="Helical" evidence="10">
    <location>
        <begin position="52"/>
        <end position="76"/>
    </location>
</feature>
<feature type="transmembrane region" description="Helical" evidence="10">
    <location>
        <begin position="12"/>
        <end position="32"/>
    </location>
</feature>
<dbReference type="PANTHER" id="PTHR43298:SF2">
    <property type="entry name" value="FMN_FAD EXPORTER YEEO-RELATED"/>
    <property type="match status" value="1"/>
</dbReference>
<dbReference type="AlphaFoldDB" id="A0A0J1CJA0"/>
<dbReference type="InterPro" id="IPR050222">
    <property type="entry name" value="MATE_MdtK"/>
</dbReference>
<evidence type="ECO:0000256" key="2">
    <source>
        <dbReference type="ARBA" id="ARBA00022448"/>
    </source>
</evidence>
<evidence type="ECO:0000256" key="6">
    <source>
        <dbReference type="ARBA" id="ARBA00022989"/>
    </source>
</evidence>
<keyword evidence="4" id="KW-1003">Cell membrane</keyword>
<evidence type="ECO:0000313" key="11">
    <source>
        <dbReference type="EMBL" id="KLU20795.1"/>
    </source>
</evidence>
<name>A0A0J1CJA0_9BURK</name>
<comment type="subcellular location">
    <subcellularLocation>
        <location evidence="1">Cell inner membrane</location>
        <topology evidence="1">Multi-pass membrane protein</topology>
    </subcellularLocation>
</comment>
<organism evidence="11 12">
    <name type="scientific">Caballeronia mineralivorans PML1(12)</name>
    <dbReference type="NCBI Taxonomy" id="908627"/>
    <lineage>
        <taxon>Bacteria</taxon>
        <taxon>Pseudomonadati</taxon>
        <taxon>Pseudomonadota</taxon>
        <taxon>Betaproteobacteria</taxon>
        <taxon>Burkholderiales</taxon>
        <taxon>Burkholderiaceae</taxon>
        <taxon>Caballeronia</taxon>
    </lineage>
</organism>
<dbReference type="InterPro" id="IPR002528">
    <property type="entry name" value="MATE_fam"/>
</dbReference>
<evidence type="ECO:0000256" key="8">
    <source>
        <dbReference type="ARBA" id="ARBA00023136"/>
    </source>
</evidence>
<evidence type="ECO:0000256" key="4">
    <source>
        <dbReference type="ARBA" id="ARBA00022475"/>
    </source>
</evidence>
<feature type="transmembrane region" description="Helical" evidence="10">
    <location>
        <begin position="234"/>
        <end position="259"/>
    </location>
</feature>
<feature type="transmembrane region" description="Helical" evidence="10">
    <location>
        <begin position="155"/>
        <end position="175"/>
    </location>
</feature>
<keyword evidence="3" id="KW-0050">Antiport</keyword>
<evidence type="ECO:0000256" key="7">
    <source>
        <dbReference type="ARBA" id="ARBA00023065"/>
    </source>
</evidence>
<reference evidence="11 12" key="1">
    <citation type="journal article" date="2015" name="Genome Announc.">
        <title>Draft Genome Sequence of Burkholderia sp. Strain PML1(12), an Ectomycorrhizosphere-Inhabiting Bacterium with Effective Mineral-Weathering Ability.</title>
        <authorList>
            <person name="Uroz S."/>
            <person name="Oger P."/>
        </authorList>
    </citation>
    <scope>NUCLEOTIDE SEQUENCE [LARGE SCALE GENOMIC DNA]</scope>
    <source>
        <strain evidence="12">PML1(12)</strain>
    </source>
</reference>
<dbReference type="GO" id="GO:0006811">
    <property type="term" value="P:monoatomic ion transport"/>
    <property type="evidence" value="ECO:0007669"/>
    <property type="project" value="UniProtKB-KW"/>
</dbReference>
<feature type="transmembrane region" description="Helical" evidence="10">
    <location>
        <begin position="195"/>
        <end position="213"/>
    </location>
</feature>
<evidence type="ECO:0000256" key="9">
    <source>
        <dbReference type="ARBA" id="ARBA00031636"/>
    </source>
</evidence>
<dbReference type="OrthoDB" id="9780160at2"/>
<proteinExistence type="predicted"/>
<dbReference type="InterPro" id="IPR048279">
    <property type="entry name" value="MdtK-like"/>
</dbReference>
<evidence type="ECO:0000256" key="10">
    <source>
        <dbReference type="SAM" id="Phobius"/>
    </source>
</evidence>
<feature type="transmembrane region" description="Helical" evidence="10">
    <location>
        <begin position="88"/>
        <end position="106"/>
    </location>
</feature>
<evidence type="ECO:0000256" key="1">
    <source>
        <dbReference type="ARBA" id="ARBA00004429"/>
    </source>
</evidence>
<dbReference type="PIRSF" id="PIRSF006603">
    <property type="entry name" value="DinF"/>
    <property type="match status" value="1"/>
</dbReference>
<gene>
    <name evidence="11" type="ORF">EOS_39435</name>
</gene>
<dbReference type="Pfam" id="PF01554">
    <property type="entry name" value="MatE"/>
    <property type="match status" value="2"/>
</dbReference>
<protein>
    <recommendedName>
        <fullName evidence="9">Multidrug-efflux transporter</fullName>
    </recommendedName>
</protein>
<accession>A0A0J1CJA0</accession>
<evidence type="ECO:0000256" key="5">
    <source>
        <dbReference type="ARBA" id="ARBA00022692"/>
    </source>
</evidence>
<dbReference type="EMBL" id="AEJF01000239">
    <property type="protein sequence ID" value="KLU20795.1"/>
    <property type="molecule type" value="Genomic_DNA"/>
</dbReference>
<keyword evidence="12" id="KW-1185">Reference proteome</keyword>
<feature type="transmembrane region" description="Helical" evidence="10">
    <location>
        <begin position="344"/>
        <end position="363"/>
    </location>
</feature>
<dbReference type="CDD" id="cd13131">
    <property type="entry name" value="MATE_NorM_like"/>
    <property type="match status" value="1"/>
</dbReference>
<keyword evidence="8 10" id="KW-0472">Membrane</keyword>
<dbReference type="PATRIC" id="fig|908627.4.peg.8830"/>
<comment type="caution">
    <text evidence="11">The sequence shown here is derived from an EMBL/GenBank/DDBJ whole genome shotgun (WGS) entry which is preliminary data.</text>
</comment>
<evidence type="ECO:0000256" key="3">
    <source>
        <dbReference type="ARBA" id="ARBA00022449"/>
    </source>
</evidence>
<dbReference type="RefSeq" id="WP_047897666.1">
    <property type="nucleotide sequence ID" value="NZ_AEJF01000239.1"/>
</dbReference>